<dbReference type="PANTHER" id="PTHR47163:SF2">
    <property type="entry name" value="SI:DKEY-17M8.2"/>
    <property type="match status" value="1"/>
</dbReference>
<dbReference type="PANTHER" id="PTHR47163">
    <property type="entry name" value="DDE_TNP_IS1595 DOMAIN-CONTAINING PROTEIN"/>
    <property type="match status" value="1"/>
</dbReference>
<sequence>MPYKQTVHETSISSVDSDSDNDNTLTTSTETISDYFSYCCEVCQWSVETKLHKDQPIGGHGLTVEINKSKFSKTKYSCGRFVKGQWVFGGICCETQGTFLVALPNNKQDRQLTVNHSYNIVNPLTRAHTNNIENLWWQIKCQMNETYTRHANLTSHLCEYMWRHAHKGVDLFEAFMQNIGELYKPQK</sequence>
<name>A0A0L8FP18_OCTBM</name>
<organism evidence="2">
    <name type="scientific">Octopus bimaculoides</name>
    <name type="common">California two-spotted octopus</name>
    <dbReference type="NCBI Taxonomy" id="37653"/>
    <lineage>
        <taxon>Eukaryota</taxon>
        <taxon>Metazoa</taxon>
        <taxon>Spiralia</taxon>
        <taxon>Lophotrochozoa</taxon>
        <taxon>Mollusca</taxon>
        <taxon>Cephalopoda</taxon>
        <taxon>Coleoidea</taxon>
        <taxon>Octopodiformes</taxon>
        <taxon>Octopoda</taxon>
        <taxon>Incirrata</taxon>
        <taxon>Octopodidae</taxon>
        <taxon>Octopus</taxon>
    </lineage>
</organism>
<feature type="compositionally biased region" description="Low complexity" evidence="1">
    <location>
        <begin position="9"/>
        <end position="23"/>
    </location>
</feature>
<dbReference type="InterPro" id="IPR053164">
    <property type="entry name" value="IS1016-like_transposase"/>
</dbReference>
<reference evidence="2" key="1">
    <citation type="submission" date="2015-07" db="EMBL/GenBank/DDBJ databases">
        <title>MeaNS - Measles Nucleotide Surveillance Program.</title>
        <authorList>
            <person name="Tran T."/>
            <person name="Druce J."/>
        </authorList>
    </citation>
    <scope>NUCLEOTIDE SEQUENCE</scope>
    <source>
        <strain evidence="2">UCB-OBI-ISO-001</strain>
        <tissue evidence="2">Gonad</tissue>
    </source>
</reference>
<evidence type="ECO:0008006" key="3">
    <source>
        <dbReference type="Google" id="ProtNLM"/>
    </source>
</evidence>
<dbReference type="EMBL" id="KQ428118">
    <property type="protein sequence ID" value="KOF66427.1"/>
    <property type="molecule type" value="Genomic_DNA"/>
</dbReference>
<gene>
    <name evidence="2" type="ORF">OCBIM_22012306mg</name>
</gene>
<evidence type="ECO:0000256" key="1">
    <source>
        <dbReference type="SAM" id="MobiDB-lite"/>
    </source>
</evidence>
<feature type="region of interest" description="Disordered" evidence="1">
    <location>
        <begin position="1"/>
        <end position="23"/>
    </location>
</feature>
<accession>A0A0L8FP18</accession>
<proteinExistence type="predicted"/>
<evidence type="ECO:0000313" key="2">
    <source>
        <dbReference type="EMBL" id="KOF66427.1"/>
    </source>
</evidence>
<dbReference type="AlphaFoldDB" id="A0A0L8FP18"/>
<protein>
    <recommendedName>
        <fullName evidence="3">ISXO2-like transposase domain-containing protein</fullName>
    </recommendedName>
</protein>